<comment type="caution">
    <text evidence="3">The sequence shown here is derived from an EMBL/GenBank/DDBJ whole genome shotgun (WGS) entry which is preliminary data.</text>
</comment>
<dbReference type="EMBL" id="CAAALY010251891">
    <property type="protein sequence ID" value="VEL36302.1"/>
    <property type="molecule type" value="Genomic_DNA"/>
</dbReference>
<reference evidence="3" key="1">
    <citation type="submission" date="2018-11" db="EMBL/GenBank/DDBJ databases">
        <authorList>
            <consortium name="Pathogen Informatics"/>
        </authorList>
    </citation>
    <scope>NUCLEOTIDE SEQUENCE</scope>
</reference>
<feature type="compositionally biased region" description="Low complexity" evidence="1">
    <location>
        <begin position="50"/>
        <end position="61"/>
    </location>
</feature>
<proteinExistence type="predicted"/>
<evidence type="ECO:0000256" key="1">
    <source>
        <dbReference type="SAM" id="MobiDB-lite"/>
    </source>
</evidence>
<evidence type="ECO:0000313" key="3">
    <source>
        <dbReference type="EMBL" id="VEL36302.1"/>
    </source>
</evidence>
<dbReference type="Proteomes" id="UP000784294">
    <property type="component" value="Unassembled WGS sequence"/>
</dbReference>
<feature type="region of interest" description="Disordered" evidence="1">
    <location>
        <begin position="29"/>
        <end position="80"/>
    </location>
</feature>
<feature type="domain" description="Dynamin-like GTPase OPA1 C-terminal" evidence="2">
    <location>
        <begin position="108"/>
        <end position="141"/>
    </location>
</feature>
<evidence type="ECO:0000313" key="4">
    <source>
        <dbReference type="Proteomes" id="UP000784294"/>
    </source>
</evidence>
<dbReference type="InterPro" id="IPR045817">
    <property type="entry name" value="OPA1_C"/>
</dbReference>
<protein>
    <recommendedName>
        <fullName evidence="2">Dynamin-like GTPase OPA1 C-terminal domain-containing protein</fullName>
    </recommendedName>
</protein>
<dbReference type="AlphaFoldDB" id="A0A3S5FG69"/>
<gene>
    <name evidence="3" type="ORF">PXEA_LOCUS29742</name>
</gene>
<organism evidence="3 4">
    <name type="scientific">Protopolystoma xenopodis</name>
    <dbReference type="NCBI Taxonomy" id="117903"/>
    <lineage>
        <taxon>Eukaryota</taxon>
        <taxon>Metazoa</taxon>
        <taxon>Spiralia</taxon>
        <taxon>Lophotrochozoa</taxon>
        <taxon>Platyhelminthes</taxon>
        <taxon>Monogenea</taxon>
        <taxon>Polyopisthocotylea</taxon>
        <taxon>Polystomatidea</taxon>
        <taxon>Polystomatidae</taxon>
        <taxon>Protopolystoma</taxon>
    </lineage>
</organism>
<keyword evidence="4" id="KW-1185">Reference proteome</keyword>
<dbReference type="Pfam" id="PF19434">
    <property type="entry name" value="OPA1_C"/>
    <property type="match status" value="1"/>
</dbReference>
<accession>A0A3S5FG69</accession>
<evidence type="ECO:0000259" key="2">
    <source>
        <dbReference type="Pfam" id="PF19434"/>
    </source>
</evidence>
<name>A0A3S5FG69_9PLAT</name>
<sequence>MIPCSDDVRHMTDESLVPFYRNRKRLLRKQRQHESFSKANRQLVKRNPPSSSSGTGLRISSPNTFTRNGMKRPASLKDDRHINENSISLHKFATSSTSTEEAEAARNEFPNCIEVLLFARLRRMLTTTSRSLRQLIVDNEGELFTLFVS</sequence>